<accession>K0Q2R9</accession>
<name>K0Q2R9_9HYPH</name>
<keyword evidence="2" id="KW-1185">Reference proteome</keyword>
<dbReference type="EMBL" id="CANI01000040">
    <property type="protein sequence ID" value="CCM78915.1"/>
    <property type="molecule type" value="Genomic_DNA"/>
</dbReference>
<proteinExistence type="predicted"/>
<reference evidence="1 2" key="1">
    <citation type="journal article" date="2013" name="Genome Announc.">
        <title>Draft Genome Sequence of Rhizobium mesoamericanum STM3625, a Nitrogen-Fixing Symbiont of Mimosa pudica Isolated in French Guiana (South America).</title>
        <authorList>
            <person name="Moulin L."/>
            <person name="Mornico D."/>
            <person name="Melkonian R."/>
            <person name="Klonowska A."/>
        </authorList>
    </citation>
    <scope>NUCLEOTIDE SEQUENCE [LARGE SCALE GENOMIC DNA]</scope>
    <source>
        <strain evidence="1 2">STM3625</strain>
    </source>
</reference>
<dbReference type="Proteomes" id="UP000009319">
    <property type="component" value="Unassembled WGS sequence"/>
</dbReference>
<evidence type="ECO:0008006" key="3">
    <source>
        <dbReference type="Google" id="ProtNLM"/>
    </source>
</evidence>
<evidence type="ECO:0000313" key="1">
    <source>
        <dbReference type="EMBL" id="CCM78915.1"/>
    </source>
</evidence>
<sequence length="38" mass="4379">MQPMSLEEMCSVNSIFAILRLCLTFGRRNPLPKQIILD</sequence>
<gene>
    <name evidence="1" type="ORF">BN77_p11611</name>
</gene>
<evidence type="ECO:0000313" key="2">
    <source>
        <dbReference type="Proteomes" id="UP000009319"/>
    </source>
</evidence>
<dbReference type="AlphaFoldDB" id="K0Q2R9"/>
<comment type="caution">
    <text evidence="1">The sequence shown here is derived from an EMBL/GenBank/DDBJ whole genome shotgun (WGS) entry which is preliminary data.</text>
</comment>
<protein>
    <recommendedName>
        <fullName evidence="3">Transposase</fullName>
    </recommendedName>
</protein>
<dbReference type="HOGENOM" id="CLU_3332089_0_0_5"/>
<organism evidence="1 2">
    <name type="scientific">Rhizobium mesoamericanum STM3625</name>
    <dbReference type="NCBI Taxonomy" id="1211777"/>
    <lineage>
        <taxon>Bacteria</taxon>
        <taxon>Pseudomonadati</taxon>
        <taxon>Pseudomonadota</taxon>
        <taxon>Alphaproteobacteria</taxon>
        <taxon>Hyphomicrobiales</taxon>
        <taxon>Rhizobiaceae</taxon>
        <taxon>Rhizobium/Agrobacterium group</taxon>
        <taxon>Rhizobium</taxon>
    </lineage>
</organism>